<feature type="compositionally biased region" description="Low complexity" evidence="1">
    <location>
        <begin position="56"/>
        <end position="65"/>
    </location>
</feature>
<protein>
    <submittedName>
        <fullName evidence="3">Uncharacterized protein</fullName>
    </submittedName>
</protein>
<organism evidence="3">
    <name type="scientific">Streptomyces sp. NBC_00119</name>
    <dbReference type="NCBI Taxonomy" id="2975659"/>
    <lineage>
        <taxon>Bacteria</taxon>
        <taxon>Bacillati</taxon>
        <taxon>Actinomycetota</taxon>
        <taxon>Actinomycetes</taxon>
        <taxon>Kitasatosporales</taxon>
        <taxon>Streptomycetaceae</taxon>
        <taxon>Streptomyces</taxon>
    </lineage>
</organism>
<sequence>MVSDTVAVGVLTFIGTVLATLTGLWRWRRVQAREQRDEFGVQRLEALKEMWEALSSPLNSTSSHSKTAHTDRMISSIRAK</sequence>
<accession>A0AAU1UK27</accession>
<keyword evidence="2" id="KW-0472">Membrane</keyword>
<proteinExistence type="predicted"/>
<gene>
    <name evidence="3" type="ORF">OHU69_45115</name>
</gene>
<dbReference type="AlphaFoldDB" id="A0AAU1UK27"/>
<evidence type="ECO:0000313" key="3">
    <source>
        <dbReference type="EMBL" id="WTS17588.1"/>
    </source>
</evidence>
<keyword evidence="2" id="KW-1133">Transmembrane helix</keyword>
<reference evidence="3" key="1">
    <citation type="submission" date="2022-10" db="EMBL/GenBank/DDBJ databases">
        <title>The complete genomes of actinobacterial strains from the NBC collection.</title>
        <authorList>
            <person name="Joergensen T.S."/>
            <person name="Alvarez Arevalo M."/>
            <person name="Sterndorff E.B."/>
            <person name="Faurdal D."/>
            <person name="Vuksanovic O."/>
            <person name="Mourched A.-S."/>
            <person name="Charusanti P."/>
            <person name="Shaw S."/>
            <person name="Blin K."/>
            <person name="Weber T."/>
        </authorList>
    </citation>
    <scope>NUCLEOTIDE SEQUENCE</scope>
    <source>
        <strain evidence="3">NBC_00119</strain>
    </source>
</reference>
<evidence type="ECO:0000256" key="2">
    <source>
        <dbReference type="SAM" id="Phobius"/>
    </source>
</evidence>
<feature type="transmembrane region" description="Helical" evidence="2">
    <location>
        <begin position="6"/>
        <end position="27"/>
    </location>
</feature>
<feature type="region of interest" description="Disordered" evidence="1">
    <location>
        <begin position="56"/>
        <end position="80"/>
    </location>
</feature>
<name>A0AAU1UK27_9ACTN</name>
<evidence type="ECO:0000256" key="1">
    <source>
        <dbReference type="SAM" id="MobiDB-lite"/>
    </source>
</evidence>
<keyword evidence="2" id="KW-0812">Transmembrane</keyword>
<dbReference type="EMBL" id="CP108195">
    <property type="protein sequence ID" value="WTS17588.1"/>
    <property type="molecule type" value="Genomic_DNA"/>
</dbReference>